<name>A0ABP9EXD3_9FLAO</name>
<evidence type="ECO:0000313" key="9">
    <source>
        <dbReference type="Proteomes" id="UP001500433"/>
    </source>
</evidence>
<keyword evidence="5 6" id="KW-0472">Membrane</keyword>
<protein>
    <recommendedName>
        <fullName evidence="7">Cardiolipin synthase N-terminal domain-containing protein</fullName>
    </recommendedName>
</protein>
<feature type="domain" description="Cardiolipin synthase N-terminal" evidence="7">
    <location>
        <begin position="25"/>
        <end position="65"/>
    </location>
</feature>
<keyword evidence="4 6" id="KW-1133">Transmembrane helix</keyword>
<evidence type="ECO:0000313" key="8">
    <source>
        <dbReference type="EMBL" id="GAA4888646.1"/>
    </source>
</evidence>
<comment type="subcellular location">
    <subcellularLocation>
        <location evidence="1">Cell membrane</location>
        <topology evidence="1">Multi-pass membrane protein</topology>
    </subcellularLocation>
</comment>
<evidence type="ECO:0000256" key="5">
    <source>
        <dbReference type="ARBA" id="ARBA00023136"/>
    </source>
</evidence>
<feature type="transmembrane region" description="Helical" evidence="6">
    <location>
        <begin position="44"/>
        <end position="63"/>
    </location>
</feature>
<accession>A0ABP9EXD3</accession>
<dbReference type="Pfam" id="PF13396">
    <property type="entry name" value="PLDc_N"/>
    <property type="match status" value="1"/>
</dbReference>
<comment type="caution">
    <text evidence="8">The sequence shown here is derived from an EMBL/GenBank/DDBJ whole genome shotgun (WGS) entry which is preliminary data.</text>
</comment>
<dbReference type="RefSeq" id="WP_345273009.1">
    <property type="nucleotide sequence ID" value="NZ_BAABJH010000001.1"/>
</dbReference>
<evidence type="ECO:0000256" key="6">
    <source>
        <dbReference type="SAM" id="Phobius"/>
    </source>
</evidence>
<dbReference type="EMBL" id="BAABJH010000001">
    <property type="protein sequence ID" value="GAA4888646.1"/>
    <property type="molecule type" value="Genomic_DNA"/>
</dbReference>
<evidence type="ECO:0000256" key="2">
    <source>
        <dbReference type="ARBA" id="ARBA00022475"/>
    </source>
</evidence>
<evidence type="ECO:0000256" key="1">
    <source>
        <dbReference type="ARBA" id="ARBA00004651"/>
    </source>
</evidence>
<keyword evidence="9" id="KW-1185">Reference proteome</keyword>
<organism evidence="8 9">
    <name type="scientific">Flaviramulus aquimarinus</name>
    <dbReference type="NCBI Taxonomy" id="1170456"/>
    <lineage>
        <taxon>Bacteria</taxon>
        <taxon>Pseudomonadati</taxon>
        <taxon>Bacteroidota</taxon>
        <taxon>Flavobacteriia</taxon>
        <taxon>Flavobacteriales</taxon>
        <taxon>Flavobacteriaceae</taxon>
        <taxon>Flaviramulus</taxon>
    </lineage>
</organism>
<dbReference type="InterPro" id="IPR027379">
    <property type="entry name" value="CLS_N"/>
</dbReference>
<sequence>MDELFTDFSYKLFVWQLLILVSIGLYMYCLVDIIKSAFSQKTKVFWFFVVLLVPFLGSVLYLLKGTKQKKLNKKSLS</sequence>
<keyword evidence="2" id="KW-1003">Cell membrane</keyword>
<keyword evidence="3 6" id="KW-0812">Transmembrane</keyword>
<evidence type="ECO:0000259" key="7">
    <source>
        <dbReference type="Pfam" id="PF13396"/>
    </source>
</evidence>
<gene>
    <name evidence="8" type="ORF">GCM10023311_10740</name>
</gene>
<dbReference type="Proteomes" id="UP001500433">
    <property type="component" value="Unassembled WGS sequence"/>
</dbReference>
<feature type="transmembrane region" description="Helical" evidence="6">
    <location>
        <begin position="12"/>
        <end position="38"/>
    </location>
</feature>
<evidence type="ECO:0000256" key="3">
    <source>
        <dbReference type="ARBA" id="ARBA00022692"/>
    </source>
</evidence>
<evidence type="ECO:0000256" key="4">
    <source>
        <dbReference type="ARBA" id="ARBA00022989"/>
    </source>
</evidence>
<reference evidence="9" key="1">
    <citation type="journal article" date="2019" name="Int. J. Syst. Evol. Microbiol.">
        <title>The Global Catalogue of Microorganisms (GCM) 10K type strain sequencing project: providing services to taxonomists for standard genome sequencing and annotation.</title>
        <authorList>
            <consortium name="The Broad Institute Genomics Platform"/>
            <consortium name="The Broad Institute Genome Sequencing Center for Infectious Disease"/>
            <person name="Wu L."/>
            <person name="Ma J."/>
        </authorList>
    </citation>
    <scope>NUCLEOTIDE SEQUENCE [LARGE SCALE GENOMIC DNA]</scope>
    <source>
        <strain evidence="9">JCM 18274</strain>
    </source>
</reference>
<proteinExistence type="predicted"/>